<evidence type="ECO:0000256" key="1">
    <source>
        <dbReference type="SAM" id="MobiDB-lite"/>
    </source>
</evidence>
<dbReference type="PIRSF" id="PIRSF010372">
    <property type="entry name" value="PaiB"/>
    <property type="match status" value="1"/>
</dbReference>
<comment type="caution">
    <text evidence="2">The sequence shown here is derived from an EMBL/GenBank/DDBJ whole genome shotgun (WGS) entry which is preliminary data.</text>
</comment>
<dbReference type="SUPFAM" id="SSF50475">
    <property type="entry name" value="FMN-binding split barrel"/>
    <property type="match status" value="1"/>
</dbReference>
<name>A0A2N7VT01_9BURK</name>
<accession>A0A2N7VT01</accession>
<feature type="region of interest" description="Disordered" evidence="1">
    <location>
        <begin position="205"/>
        <end position="224"/>
    </location>
</feature>
<dbReference type="PANTHER" id="PTHR35802">
    <property type="entry name" value="PROTEASE SYNTHASE AND SPORULATION PROTEIN PAI 2"/>
    <property type="match status" value="1"/>
</dbReference>
<dbReference type="Gene3D" id="2.30.110.10">
    <property type="entry name" value="Electron Transport, Fmn-binding Protein, Chain A"/>
    <property type="match status" value="1"/>
</dbReference>
<dbReference type="PANTHER" id="PTHR35802:SF1">
    <property type="entry name" value="PROTEASE SYNTHASE AND SPORULATION PROTEIN PAI 2"/>
    <property type="match status" value="1"/>
</dbReference>
<dbReference type="InterPro" id="IPR007396">
    <property type="entry name" value="TR_PAI2-type"/>
</dbReference>
<dbReference type="EMBL" id="PNYB01000019">
    <property type="protein sequence ID" value="PMS20294.1"/>
    <property type="molecule type" value="Genomic_DNA"/>
</dbReference>
<reference evidence="2 3" key="1">
    <citation type="submission" date="2018-01" db="EMBL/GenBank/DDBJ databases">
        <title>Whole genome analyses suggest that Burkholderia sensu lato contains two further novel genera in the rhizoxinica-symbiotica group Mycetohabitans gen. nov., and Trinickia gen. nov.: implications for the evolution of diazotrophy and nodulation in the Burkholderiaceae.</title>
        <authorList>
            <person name="Estrada-de los Santos P."/>
            <person name="Palmer M."/>
            <person name="Chavez-Ramirez B."/>
            <person name="Beukes C."/>
            <person name="Steenkamp E.T."/>
            <person name="Hirsch A.M."/>
            <person name="Manyaka P."/>
            <person name="Maluk M."/>
            <person name="Lafos M."/>
            <person name="Crook M."/>
            <person name="Gross E."/>
            <person name="Simon M.F."/>
            <person name="Bueno dos Reis Junior F."/>
            <person name="Poole P.S."/>
            <person name="Venter S.N."/>
            <person name="James E.K."/>
        </authorList>
    </citation>
    <scope>NUCLEOTIDE SEQUENCE [LARGE SCALE GENOMIC DNA]</scope>
    <source>
        <strain evidence="2 3">GP25-8</strain>
    </source>
</reference>
<gene>
    <name evidence="2" type="ORF">C0Z19_20525</name>
</gene>
<keyword evidence="3" id="KW-1185">Reference proteome</keyword>
<evidence type="ECO:0000313" key="2">
    <source>
        <dbReference type="EMBL" id="PMS20294.1"/>
    </source>
</evidence>
<evidence type="ECO:0000313" key="3">
    <source>
        <dbReference type="Proteomes" id="UP000235347"/>
    </source>
</evidence>
<proteinExistence type="predicted"/>
<sequence length="224" mass="25182">MYVPAHFDEPRTDVLHSHIVRNPFGTLITHGKGGLNANHFPFELAPEQGEFGVLHAHVARANPVWQDVANGDEVLVVFGAENAYISPSWYPSKQETHRHVPTWNYVVVHAYGRITIHDDEKYVRGLVARLTRTHEAAEPQPWKMGDAPADFIDTLLKSIVGIEIEITRLIGKSKLGQNREARDIQGAAEALKARGHVELGNAMLSEATLKRQHEQEQEQNKQQK</sequence>
<dbReference type="Proteomes" id="UP000235347">
    <property type="component" value="Unassembled WGS sequence"/>
</dbReference>
<dbReference type="Pfam" id="PF04299">
    <property type="entry name" value="FMN_bind_2"/>
    <property type="match status" value="1"/>
</dbReference>
<dbReference type="RefSeq" id="WP_102611665.1">
    <property type="nucleotide sequence ID" value="NZ_CADIKD010000038.1"/>
</dbReference>
<dbReference type="AlphaFoldDB" id="A0A2N7VT01"/>
<feature type="compositionally biased region" description="Basic and acidic residues" evidence="1">
    <location>
        <begin position="208"/>
        <end position="224"/>
    </location>
</feature>
<dbReference type="InterPro" id="IPR012349">
    <property type="entry name" value="Split_barrel_FMN-bd"/>
</dbReference>
<organism evidence="2 3">
    <name type="scientific">Trinickia soli</name>
    <dbReference type="NCBI Taxonomy" id="380675"/>
    <lineage>
        <taxon>Bacteria</taxon>
        <taxon>Pseudomonadati</taxon>
        <taxon>Pseudomonadota</taxon>
        <taxon>Betaproteobacteria</taxon>
        <taxon>Burkholderiales</taxon>
        <taxon>Burkholderiaceae</taxon>
        <taxon>Trinickia</taxon>
    </lineage>
</organism>
<protein>
    <submittedName>
        <fullName evidence="2">Transcriptional regulator</fullName>
    </submittedName>
</protein>